<proteinExistence type="inferred from homology"/>
<comment type="caution">
    <text evidence="7">The sequence shown here is derived from an EMBL/GenBank/DDBJ whole genome shotgun (WGS) entry which is preliminary data.</text>
</comment>
<dbReference type="GO" id="GO:0006308">
    <property type="term" value="P:DNA catabolic process"/>
    <property type="evidence" value="ECO:0007669"/>
    <property type="project" value="UniProtKB-UniRule"/>
</dbReference>
<keyword evidence="8" id="KW-1185">Reference proteome</keyword>
<evidence type="ECO:0000256" key="2">
    <source>
        <dbReference type="ARBA" id="ARBA00022490"/>
    </source>
</evidence>
<evidence type="ECO:0000256" key="5">
    <source>
        <dbReference type="ARBA" id="ARBA00022839"/>
    </source>
</evidence>
<dbReference type="AlphaFoldDB" id="A0A2S5RG76"/>
<dbReference type="SUPFAM" id="SSF116842">
    <property type="entry name" value="XseB-like"/>
    <property type="match status" value="1"/>
</dbReference>
<dbReference type="Gene3D" id="1.10.287.1040">
    <property type="entry name" value="Exonuclease VII, small subunit"/>
    <property type="match status" value="1"/>
</dbReference>
<dbReference type="EMBL" id="PHNF01000002">
    <property type="protein sequence ID" value="PPE06336.1"/>
    <property type="molecule type" value="Genomic_DNA"/>
</dbReference>
<dbReference type="InterPro" id="IPR037004">
    <property type="entry name" value="Exonuc_VII_ssu_sf"/>
</dbReference>
<keyword evidence="3" id="KW-0540">Nuclease</keyword>
<dbReference type="NCBIfam" id="TIGR01280">
    <property type="entry name" value="xseB"/>
    <property type="match status" value="1"/>
</dbReference>
<sequence>MENKTYDKLIEELKQSTLKLSSNEITMQEAMKIFEDNIAKINQAKEMLTAYEGSVNKVLEDNQIKDFE</sequence>
<dbReference type="EC" id="3.1.11.6" evidence="6"/>
<accession>A0A2S5RG76</accession>
<protein>
    <recommendedName>
        <fullName evidence="6">Exodeoxyribonuclease VII small subunit</fullName>
        <ecNumber evidence="6">3.1.11.6</ecNumber>
    </recommendedName>
</protein>
<keyword evidence="5" id="KW-0269">Exonuclease</keyword>
<reference evidence="7 8" key="1">
    <citation type="submission" date="2017-11" db="EMBL/GenBank/DDBJ databases">
        <title>Genome sequence of Mesoplasma corruscae ELCA-2 (ATCC 49579).</title>
        <authorList>
            <person name="Lo W.-S."/>
            <person name="Kuo C.-H."/>
        </authorList>
    </citation>
    <scope>NUCLEOTIDE SEQUENCE [LARGE SCALE GENOMIC DNA]</scope>
    <source>
        <strain evidence="7 8">ELCA-2</strain>
    </source>
</reference>
<dbReference type="OrthoDB" id="399981at2"/>
<evidence type="ECO:0000256" key="1">
    <source>
        <dbReference type="ARBA" id="ARBA00009998"/>
    </source>
</evidence>
<evidence type="ECO:0000256" key="4">
    <source>
        <dbReference type="ARBA" id="ARBA00022801"/>
    </source>
</evidence>
<comment type="similarity">
    <text evidence="1">Belongs to the XseB family.</text>
</comment>
<dbReference type="RefSeq" id="WP_104205711.1">
    <property type="nucleotide sequence ID" value="NZ_PHNF01000002.1"/>
</dbReference>
<dbReference type="GO" id="GO:0008855">
    <property type="term" value="F:exodeoxyribonuclease VII activity"/>
    <property type="evidence" value="ECO:0007669"/>
    <property type="project" value="UniProtKB-UniRule"/>
</dbReference>
<evidence type="ECO:0000256" key="3">
    <source>
        <dbReference type="ARBA" id="ARBA00022722"/>
    </source>
</evidence>
<name>A0A2S5RG76_9MOLU</name>
<evidence type="ECO:0000256" key="6">
    <source>
        <dbReference type="NCBIfam" id="TIGR01280"/>
    </source>
</evidence>
<evidence type="ECO:0000313" key="7">
    <source>
        <dbReference type="EMBL" id="PPE06336.1"/>
    </source>
</evidence>
<evidence type="ECO:0000313" key="8">
    <source>
        <dbReference type="Proteomes" id="UP000239785"/>
    </source>
</evidence>
<gene>
    <name evidence="7" type="primary">xseB</name>
    <name evidence="7" type="ORF">MCORR_v1c06410</name>
</gene>
<keyword evidence="4" id="KW-0378">Hydrolase</keyword>
<keyword evidence="2" id="KW-0963">Cytoplasm</keyword>
<dbReference type="GO" id="GO:0009318">
    <property type="term" value="C:exodeoxyribonuclease VII complex"/>
    <property type="evidence" value="ECO:0007669"/>
    <property type="project" value="UniProtKB-UniRule"/>
</dbReference>
<dbReference type="Pfam" id="PF02609">
    <property type="entry name" value="Exonuc_VII_S"/>
    <property type="match status" value="1"/>
</dbReference>
<organism evidence="7 8">
    <name type="scientific">Mesoplasma corruscae</name>
    <dbReference type="NCBI Taxonomy" id="216874"/>
    <lineage>
        <taxon>Bacteria</taxon>
        <taxon>Bacillati</taxon>
        <taxon>Mycoplasmatota</taxon>
        <taxon>Mollicutes</taxon>
        <taxon>Entomoplasmatales</taxon>
        <taxon>Entomoplasmataceae</taxon>
        <taxon>Mesoplasma</taxon>
    </lineage>
</organism>
<dbReference type="Proteomes" id="UP000239785">
    <property type="component" value="Unassembled WGS sequence"/>
</dbReference>
<dbReference type="InterPro" id="IPR003761">
    <property type="entry name" value="Exonuc_VII_S"/>
</dbReference>